<dbReference type="InterPro" id="IPR006626">
    <property type="entry name" value="PbH1"/>
</dbReference>
<dbReference type="InterPro" id="IPR000743">
    <property type="entry name" value="Glyco_hydro_28"/>
</dbReference>
<dbReference type="GO" id="GO:0004650">
    <property type="term" value="F:polygalacturonase activity"/>
    <property type="evidence" value="ECO:0007669"/>
    <property type="project" value="InterPro"/>
</dbReference>
<dbReference type="SMART" id="SM00710">
    <property type="entry name" value="PbH1"/>
    <property type="match status" value="4"/>
</dbReference>
<evidence type="ECO:0008006" key="13">
    <source>
        <dbReference type="Google" id="ProtNLM"/>
    </source>
</evidence>
<keyword evidence="5 9" id="KW-0378">Hydrolase</keyword>
<keyword evidence="6 9" id="KW-0326">Glycosidase</keyword>
<evidence type="ECO:0000256" key="5">
    <source>
        <dbReference type="ARBA" id="ARBA00022801"/>
    </source>
</evidence>
<proteinExistence type="inferred from homology"/>
<keyword evidence="4" id="KW-0964">Secreted</keyword>
<comment type="subcellular location">
    <subcellularLocation>
        <location evidence="1">Secreted</location>
        <location evidence="1">Cell wall</location>
    </subcellularLocation>
</comment>
<evidence type="ECO:0000256" key="3">
    <source>
        <dbReference type="ARBA" id="ARBA00022512"/>
    </source>
</evidence>
<evidence type="ECO:0000313" key="12">
    <source>
        <dbReference type="Proteomes" id="UP000243459"/>
    </source>
</evidence>
<comment type="similarity">
    <text evidence="2 9">Belongs to the glycosyl hydrolase 28 family.</text>
</comment>
<dbReference type="SUPFAM" id="SSF51126">
    <property type="entry name" value="Pectin lyase-like"/>
    <property type="match status" value="1"/>
</dbReference>
<name>A0A5P1FR35_ASPOF</name>
<protein>
    <recommendedName>
        <fullName evidence="13">Polygalacturonase</fullName>
    </recommendedName>
</protein>
<gene>
    <name evidence="11" type="ORF">A4U43_C01F3650</name>
</gene>
<evidence type="ECO:0000256" key="7">
    <source>
        <dbReference type="ARBA" id="ARBA00023316"/>
    </source>
</evidence>
<evidence type="ECO:0000256" key="9">
    <source>
        <dbReference type="RuleBase" id="RU361169"/>
    </source>
</evidence>
<dbReference type="Gramene" id="ONK79171">
    <property type="protein sequence ID" value="ONK79171"/>
    <property type="gene ID" value="A4U43_C01F3650"/>
</dbReference>
<organism evidence="11 12">
    <name type="scientific">Asparagus officinalis</name>
    <name type="common">Garden asparagus</name>
    <dbReference type="NCBI Taxonomy" id="4686"/>
    <lineage>
        <taxon>Eukaryota</taxon>
        <taxon>Viridiplantae</taxon>
        <taxon>Streptophyta</taxon>
        <taxon>Embryophyta</taxon>
        <taxon>Tracheophyta</taxon>
        <taxon>Spermatophyta</taxon>
        <taxon>Magnoliopsida</taxon>
        <taxon>Liliopsida</taxon>
        <taxon>Asparagales</taxon>
        <taxon>Asparagaceae</taxon>
        <taxon>Asparagoideae</taxon>
        <taxon>Asparagus</taxon>
    </lineage>
</organism>
<feature type="active site" evidence="8">
    <location>
        <position position="271"/>
    </location>
</feature>
<dbReference type="InterPro" id="IPR012334">
    <property type="entry name" value="Pectin_lyas_fold"/>
</dbReference>
<evidence type="ECO:0000256" key="8">
    <source>
        <dbReference type="PROSITE-ProRule" id="PRU10052"/>
    </source>
</evidence>
<accession>A0A5P1FR35</accession>
<feature type="chain" id="PRO_5024387135" description="Polygalacturonase" evidence="10">
    <location>
        <begin position="24"/>
        <end position="432"/>
    </location>
</feature>
<evidence type="ECO:0000256" key="4">
    <source>
        <dbReference type="ARBA" id="ARBA00022525"/>
    </source>
</evidence>
<evidence type="ECO:0000256" key="10">
    <source>
        <dbReference type="SAM" id="SignalP"/>
    </source>
</evidence>
<evidence type="ECO:0000256" key="2">
    <source>
        <dbReference type="ARBA" id="ARBA00008834"/>
    </source>
</evidence>
<dbReference type="PANTHER" id="PTHR31375">
    <property type="match status" value="1"/>
</dbReference>
<sequence length="432" mass="47054">MKRERSFVLLITLALLLSIFSNGHQNGAQKHSKHIKEKDHNSNSTHYDIRTFGAVGDGVSDDSEALIEAWKAACKVYGATVEIPSGLNFLLRPVTLQGPCMPHLILQIDGTLLAPPSVASWSKSSLFQWINLKWVSDFTIQGNGTLDGQGSSWWSLSATPQSTNKETTSSPLEMRPTVLRFYASCNIMVRNIHIINSPLCHLKFDSSRGVKVSNIMISSPKDSPNTDGIHLQNTRDVEIKHSNIGCGDDCVSIQTGCANVNIHHLDCSPSHGISLGSLGKGSSLACVSNVSVNTITVQNALSGVRIKTWQGGKGSVKNATFSNIRVSDVEIPIVIDQYYCNKRSCKNKTEAVAISDVTYKGITGTYTYKPLSIACSDSLPCTDLSLIDVQLSPYYESRSHQEAFCWKSYGEAQGSLEPSGVSCLRKNSKLHT</sequence>
<feature type="signal peptide" evidence="10">
    <location>
        <begin position="1"/>
        <end position="23"/>
    </location>
</feature>
<dbReference type="OMA" id="HIHHINC"/>
<evidence type="ECO:0000256" key="1">
    <source>
        <dbReference type="ARBA" id="ARBA00004191"/>
    </source>
</evidence>
<evidence type="ECO:0000313" key="11">
    <source>
        <dbReference type="EMBL" id="ONK79171.1"/>
    </source>
</evidence>
<dbReference type="Gene3D" id="2.160.20.10">
    <property type="entry name" value="Single-stranded right-handed beta-helix, Pectin lyase-like"/>
    <property type="match status" value="1"/>
</dbReference>
<dbReference type="Proteomes" id="UP000243459">
    <property type="component" value="Chromosome 1"/>
</dbReference>
<keyword evidence="7" id="KW-0961">Cell wall biogenesis/degradation</keyword>
<keyword evidence="3" id="KW-0134">Cell wall</keyword>
<dbReference type="PROSITE" id="PS00502">
    <property type="entry name" value="POLYGALACTURONASE"/>
    <property type="match status" value="1"/>
</dbReference>
<keyword evidence="12" id="KW-1185">Reference proteome</keyword>
<dbReference type="GO" id="GO:0071555">
    <property type="term" value="P:cell wall organization"/>
    <property type="evidence" value="ECO:0007669"/>
    <property type="project" value="UniProtKB-KW"/>
</dbReference>
<dbReference type="Pfam" id="PF00295">
    <property type="entry name" value="Glyco_hydro_28"/>
    <property type="match status" value="1"/>
</dbReference>
<dbReference type="AlphaFoldDB" id="A0A5P1FR35"/>
<reference evidence="12" key="1">
    <citation type="journal article" date="2017" name="Nat. Commun.">
        <title>The asparagus genome sheds light on the origin and evolution of a young Y chromosome.</title>
        <authorList>
            <person name="Harkess A."/>
            <person name="Zhou J."/>
            <person name="Xu C."/>
            <person name="Bowers J.E."/>
            <person name="Van der Hulst R."/>
            <person name="Ayyampalayam S."/>
            <person name="Mercati F."/>
            <person name="Riccardi P."/>
            <person name="McKain M.R."/>
            <person name="Kakrana A."/>
            <person name="Tang H."/>
            <person name="Ray J."/>
            <person name="Groenendijk J."/>
            <person name="Arikit S."/>
            <person name="Mathioni S.M."/>
            <person name="Nakano M."/>
            <person name="Shan H."/>
            <person name="Telgmann-Rauber A."/>
            <person name="Kanno A."/>
            <person name="Yue Z."/>
            <person name="Chen H."/>
            <person name="Li W."/>
            <person name="Chen Y."/>
            <person name="Xu X."/>
            <person name="Zhang Y."/>
            <person name="Luo S."/>
            <person name="Chen H."/>
            <person name="Gao J."/>
            <person name="Mao Z."/>
            <person name="Pires J.C."/>
            <person name="Luo M."/>
            <person name="Kudrna D."/>
            <person name="Wing R.A."/>
            <person name="Meyers B.C."/>
            <person name="Yi K."/>
            <person name="Kong H."/>
            <person name="Lavrijsen P."/>
            <person name="Sunseri F."/>
            <person name="Falavigna A."/>
            <person name="Ye Y."/>
            <person name="Leebens-Mack J.H."/>
            <person name="Chen G."/>
        </authorList>
    </citation>
    <scope>NUCLEOTIDE SEQUENCE [LARGE SCALE GENOMIC DNA]</scope>
    <source>
        <strain evidence="12">cv. DH0086</strain>
    </source>
</reference>
<dbReference type="InterPro" id="IPR011050">
    <property type="entry name" value="Pectin_lyase_fold/virulence"/>
</dbReference>
<dbReference type="GO" id="GO:0005975">
    <property type="term" value="P:carbohydrate metabolic process"/>
    <property type="evidence" value="ECO:0007669"/>
    <property type="project" value="InterPro"/>
</dbReference>
<keyword evidence="10" id="KW-0732">Signal</keyword>
<dbReference type="EMBL" id="CM007381">
    <property type="protein sequence ID" value="ONK79171.1"/>
    <property type="molecule type" value="Genomic_DNA"/>
</dbReference>
<evidence type="ECO:0000256" key="6">
    <source>
        <dbReference type="ARBA" id="ARBA00023295"/>
    </source>
</evidence>